<evidence type="ECO:0000256" key="1">
    <source>
        <dbReference type="SAM" id="MobiDB-lite"/>
    </source>
</evidence>
<feature type="region of interest" description="Disordered" evidence="1">
    <location>
        <begin position="61"/>
        <end position="82"/>
    </location>
</feature>
<evidence type="ECO:0000313" key="3">
    <source>
        <dbReference type="Proteomes" id="UP001341840"/>
    </source>
</evidence>
<feature type="compositionally biased region" description="Basic and acidic residues" evidence="1">
    <location>
        <begin position="32"/>
        <end position="45"/>
    </location>
</feature>
<sequence>MRVEEVATNTGTDSKWRSETADDGGDGGGCNKGRERGDGAGQREARRCRRRYHPREWGSWRREGSRVVSVPKREKRDGEREMVLPPPQLRVAAVLRRGFTVAVNEGGSAKGLAAVTMIRGERDVEREKDPSLKRGSTVGVLPSSLDSPELMEEMASEEPRR</sequence>
<dbReference type="EMBL" id="JASCZI010181985">
    <property type="protein sequence ID" value="MED6186653.1"/>
    <property type="molecule type" value="Genomic_DNA"/>
</dbReference>
<accession>A0ABU6WQZ7</accession>
<proteinExistence type="predicted"/>
<reference evidence="2 3" key="1">
    <citation type="journal article" date="2023" name="Plants (Basel)">
        <title>Bridging the Gap: Combining Genomics and Transcriptomics Approaches to Understand Stylosanthes scabra, an Orphan Legume from the Brazilian Caatinga.</title>
        <authorList>
            <person name="Ferreira-Neto J.R.C."/>
            <person name="da Silva M.D."/>
            <person name="Binneck E."/>
            <person name="de Melo N.F."/>
            <person name="da Silva R.H."/>
            <person name="de Melo A.L.T.M."/>
            <person name="Pandolfi V."/>
            <person name="Bustamante F.O."/>
            <person name="Brasileiro-Vidal A.C."/>
            <person name="Benko-Iseppon A.M."/>
        </authorList>
    </citation>
    <scope>NUCLEOTIDE SEQUENCE [LARGE SCALE GENOMIC DNA]</scope>
    <source>
        <tissue evidence="2">Leaves</tissue>
    </source>
</reference>
<feature type="compositionally biased region" description="Basic and acidic residues" evidence="1">
    <location>
        <begin position="122"/>
        <end position="132"/>
    </location>
</feature>
<dbReference type="Proteomes" id="UP001341840">
    <property type="component" value="Unassembled WGS sequence"/>
</dbReference>
<gene>
    <name evidence="2" type="ORF">PIB30_068760</name>
</gene>
<evidence type="ECO:0000313" key="2">
    <source>
        <dbReference type="EMBL" id="MED6186653.1"/>
    </source>
</evidence>
<feature type="compositionally biased region" description="Acidic residues" evidence="1">
    <location>
        <begin position="149"/>
        <end position="161"/>
    </location>
</feature>
<organism evidence="2 3">
    <name type="scientific">Stylosanthes scabra</name>
    <dbReference type="NCBI Taxonomy" id="79078"/>
    <lineage>
        <taxon>Eukaryota</taxon>
        <taxon>Viridiplantae</taxon>
        <taxon>Streptophyta</taxon>
        <taxon>Embryophyta</taxon>
        <taxon>Tracheophyta</taxon>
        <taxon>Spermatophyta</taxon>
        <taxon>Magnoliopsida</taxon>
        <taxon>eudicotyledons</taxon>
        <taxon>Gunneridae</taxon>
        <taxon>Pentapetalae</taxon>
        <taxon>rosids</taxon>
        <taxon>fabids</taxon>
        <taxon>Fabales</taxon>
        <taxon>Fabaceae</taxon>
        <taxon>Papilionoideae</taxon>
        <taxon>50 kb inversion clade</taxon>
        <taxon>dalbergioids sensu lato</taxon>
        <taxon>Dalbergieae</taxon>
        <taxon>Pterocarpus clade</taxon>
        <taxon>Stylosanthes</taxon>
    </lineage>
</organism>
<feature type="region of interest" description="Disordered" evidence="1">
    <location>
        <begin position="122"/>
        <end position="161"/>
    </location>
</feature>
<keyword evidence="3" id="KW-1185">Reference proteome</keyword>
<protein>
    <submittedName>
        <fullName evidence="2">Uncharacterized protein</fullName>
    </submittedName>
</protein>
<feature type="region of interest" description="Disordered" evidence="1">
    <location>
        <begin position="1"/>
        <end position="49"/>
    </location>
</feature>
<name>A0ABU6WQZ7_9FABA</name>
<comment type="caution">
    <text evidence="2">The sequence shown here is derived from an EMBL/GenBank/DDBJ whole genome shotgun (WGS) entry which is preliminary data.</text>
</comment>